<keyword evidence="2" id="KW-0732">Signal</keyword>
<evidence type="ECO:0000256" key="2">
    <source>
        <dbReference type="SAM" id="SignalP"/>
    </source>
</evidence>
<evidence type="ECO:0000256" key="1">
    <source>
        <dbReference type="SAM" id="MobiDB-lite"/>
    </source>
</evidence>
<reference evidence="3 4" key="1">
    <citation type="submission" date="2018-02" db="EMBL/GenBank/DDBJ databases">
        <authorList>
            <person name="Cohen D.B."/>
            <person name="Kent A.D."/>
        </authorList>
    </citation>
    <scope>NUCLEOTIDE SEQUENCE [LARGE SCALE GENOMIC DNA]</scope>
    <source>
        <strain evidence="3">1</strain>
    </source>
</reference>
<dbReference type="PROSITE" id="PS51257">
    <property type="entry name" value="PROKAR_LIPOPROTEIN"/>
    <property type="match status" value="1"/>
</dbReference>
<dbReference type="Proteomes" id="UP000238164">
    <property type="component" value="Chromosome 1"/>
</dbReference>
<dbReference type="KEGG" id="mgg:MPLG2_3637"/>
<name>A0A2N9JMG0_9ACTN</name>
<feature type="chain" id="PRO_5039386411" description="Lipoprotein" evidence="2">
    <location>
        <begin position="20"/>
        <end position="140"/>
    </location>
</feature>
<evidence type="ECO:0008006" key="5">
    <source>
        <dbReference type="Google" id="ProtNLM"/>
    </source>
</evidence>
<keyword evidence="4" id="KW-1185">Reference proteome</keyword>
<dbReference type="OrthoDB" id="5801841at2"/>
<feature type="compositionally biased region" description="Polar residues" evidence="1">
    <location>
        <begin position="30"/>
        <end position="49"/>
    </location>
</feature>
<accession>A0A2N9JMG0</accession>
<evidence type="ECO:0000313" key="4">
    <source>
        <dbReference type="Proteomes" id="UP000238164"/>
    </source>
</evidence>
<feature type="region of interest" description="Disordered" evidence="1">
    <location>
        <begin position="22"/>
        <end position="49"/>
    </location>
</feature>
<dbReference type="AlphaFoldDB" id="A0A2N9JMG0"/>
<dbReference type="RefSeq" id="WP_105187122.1">
    <property type="nucleotide sequence ID" value="NZ_BAAAGO010000009.1"/>
</dbReference>
<protein>
    <recommendedName>
        <fullName evidence="5">Lipoprotein</fullName>
    </recommendedName>
</protein>
<evidence type="ECO:0000313" key="3">
    <source>
        <dbReference type="EMBL" id="SPD88667.1"/>
    </source>
</evidence>
<gene>
    <name evidence="3" type="ORF">MPLG2_3637</name>
</gene>
<sequence length="140" mass="14365">MRRLAVIAALLLLSACATTTPGATPTNPASRFQTTGPLPSASVPSGPSTTVSDVRLAAIRADLTKRGVASDQVRVVSAQSVTFNDGSLGCPAPGVQYTQAQVEGTRVVVEAAGTEYDYRFGTSDTPHLCQNGPAATSSTR</sequence>
<feature type="signal peptide" evidence="2">
    <location>
        <begin position="1"/>
        <end position="19"/>
    </location>
</feature>
<organism evidence="3 4">
    <name type="scientific">Micropruina glycogenica</name>
    <dbReference type="NCBI Taxonomy" id="75385"/>
    <lineage>
        <taxon>Bacteria</taxon>
        <taxon>Bacillati</taxon>
        <taxon>Actinomycetota</taxon>
        <taxon>Actinomycetes</taxon>
        <taxon>Propionibacteriales</taxon>
        <taxon>Nocardioidaceae</taxon>
        <taxon>Micropruina</taxon>
    </lineage>
</organism>
<proteinExistence type="predicted"/>
<dbReference type="EMBL" id="LT985188">
    <property type="protein sequence ID" value="SPD88667.1"/>
    <property type="molecule type" value="Genomic_DNA"/>
</dbReference>